<feature type="domain" description="Phosphofructokinase" evidence="14">
    <location>
        <begin position="94"/>
        <end position="372"/>
    </location>
</feature>
<evidence type="ECO:0000256" key="6">
    <source>
        <dbReference type="ARBA" id="ARBA00022679"/>
    </source>
</evidence>
<dbReference type="InterPro" id="IPR000023">
    <property type="entry name" value="Phosphofructokinase_dom"/>
</dbReference>
<dbReference type="GO" id="GO:0042802">
    <property type="term" value="F:identical protein binding"/>
    <property type="evidence" value="ECO:0007669"/>
    <property type="project" value="TreeGrafter"/>
</dbReference>
<dbReference type="GO" id="GO:0016208">
    <property type="term" value="F:AMP binding"/>
    <property type="evidence" value="ECO:0007669"/>
    <property type="project" value="TreeGrafter"/>
</dbReference>
<evidence type="ECO:0000256" key="5">
    <source>
        <dbReference type="ARBA" id="ARBA00022490"/>
    </source>
</evidence>
<evidence type="ECO:0000256" key="7">
    <source>
        <dbReference type="ARBA" id="ARBA00022723"/>
    </source>
</evidence>
<proteinExistence type="predicted"/>
<evidence type="ECO:0000256" key="9">
    <source>
        <dbReference type="ARBA" id="ARBA00022777"/>
    </source>
</evidence>
<dbReference type="GO" id="GO:0005524">
    <property type="term" value="F:ATP binding"/>
    <property type="evidence" value="ECO:0007669"/>
    <property type="project" value="UniProtKB-KW"/>
</dbReference>
<evidence type="ECO:0000256" key="1">
    <source>
        <dbReference type="ARBA" id="ARBA00001946"/>
    </source>
</evidence>
<keyword evidence="16" id="KW-1185">Reference proteome</keyword>
<keyword evidence="11" id="KW-0460">Magnesium</keyword>
<evidence type="ECO:0000256" key="13">
    <source>
        <dbReference type="ARBA" id="ARBA00048070"/>
    </source>
</evidence>
<evidence type="ECO:0000313" key="16">
    <source>
        <dbReference type="Proteomes" id="UP000031668"/>
    </source>
</evidence>
<dbReference type="Gene3D" id="3.40.50.460">
    <property type="entry name" value="Phosphofructokinase domain"/>
    <property type="match status" value="1"/>
</dbReference>
<dbReference type="PANTHER" id="PTHR13697:SF4">
    <property type="entry name" value="ATP-DEPENDENT 6-PHOSPHOFRUCTOKINASE"/>
    <property type="match status" value="1"/>
</dbReference>
<evidence type="ECO:0000256" key="4">
    <source>
        <dbReference type="ARBA" id="ARBA00012055"/>
    </source>
</evidence>
<keyword evidence="10" id="KW-0067">ATP-binding</keyword>
<dbReference type="OMA" id="MTIDNDV"/>
<comment type="catalytic activity">
    <reaction evidence="13">
        <text>beta-D-fructose 6-phosphate + ATP = beta-D-fructose 1,6-bisphosphate + ADP + H(+)</text>
        <dbReference type="Rhea" id="RHEA:16109"/>
        <dbReference type="ChEBI" id="CHEBI:15378"/>
        <dbReference type="ChEBI" id="CHEBI:30616"/>
        <dbReference type="ChEBI" id="CHEBI:32966"/>
        <dbReference type="ChEBI" id="CHEBI:57634"/>
        <dbReference type="ChEBI" id="CHEBI:456216"/>
        <dbReference type="EC" id="2.7.1.11"/>
    </reaction>
</comment>
<dbReference type="GO" id="GO:0046872">
    <property type="term" value="F:metal ion binding"/>
    <property type="evidence" value="ECO:0007669"/>
    <property type="project" value="UniProtKB-KW"/>
</dbReference>
<dbReference type="GO" id="GO:0061621">
    <property type="term" value="P:canonical glycolysis"/>
    <property type="evidence" value="ECO:0007669"/>
    <property type="project" value="TreeGrafter"/>
</dbReference>
<name>A0A0C2MKW8_THEKT</name>
<comment type="subcellular location">
    <subcellularLocation>
        <location evidence="2">Cytoplasm</location>
    </subcellularLocation>
</comment>
<dbReference type="UniPathway" id="UPA00109">
    <property type="reaction ID" value="UER00182"/>
</dbReference>
<dbReference type="InterPro" id="IPR035966">
    <property type="entry name" value="PKF_sf"/>
</dbReference>
<dbReference type="GO" id="GO:0070095">
    <property type="term" value="F:fructose-6-phosphate binding"/>
    <property type="evidence" value="ECO:0007669"/>
    <property type="project" value="TreeGrafter"/>
</dbReference>
<accession>A0A0C2MKW8</accession>
<dbReference type="SUPFAM" id="SSF53784">
    <property type="entry name" value="Phosphofructokinase"/>
    <property type="match status" value="1"/>
</dbReference>
<keyword evidence="7" id="KW-0479">Metal-binding</keyword>
<dbReference type="Proteomes" id="UP000031668">
    <property type="component" value="Unassembled WGS sequence"/>
</dbReference>
<protein>
    <recommendedName>
        <fullName evidence="4">6-phosphofructokinase</fullName>
        <ecNumber evidence="4">2.7.1.11</ecNumber>
    </recommendedName>
</protein>
<dbReference type="GO" id="GO:0005945">
    <property type="term" value="C:6-phosphofructokinase complex"/>
    <property type="evidence" value="ECO:0007669"/>
    <property type="project" value="TreeGrafter"/>
</dbReference>
<evidence type="ECO:0000256" key="11">
    <source>
        <dbReference type="ARBA" id="ARBA00022842"/>
    </source>
</evidence>
<comment type="caution">
    <text evidence="15">The sequence shown here is derived from an EMBL/GenBank/DDBJ whole genome shotgun (WGS) entry which is preliminary data.</text>
</comment>
<reference evidence="15 16" key="1">
    <citation type="journal article" date="2014" name="Genome Biol. Evol.">
        <title>The genome of the myxosporean Thelohanellus kitauei shows adaptations to nutrient acquisition within its fish host.</title>
        <authorList>
            <person name="Yang Y."/>
            <person name="Xiong J."/>
            <person name="Zhou Z."/>
            <person name="Huo F."/>
            <person name="Miao W."/>
            <person name="Ran C."/>
            <person name="Liu Y."/>
            <person name="Zhang J."/>
            <person name="Feng J."/>
            <person name="Wang M."/>
            <person name="Wang M."/>
            <person name="Wang L."/>
            <person name="Yao B."/>
        </authorList>
    </citation>
    <scope>NUCLEOTIDE SEQUENCE [LARGE SCALE GENOMIC DNA]</scope>
    <source>
        <strain evidence="15">Wuqing</strain>
    </source>
</reference>
<dbReference type="GO" id="GO:0030388">
    <property type="term" value="P:fructose 1,6-bisphosphate metabolic process"/>
    <property type="evidence" value="ECO:0007669"/>
    <property type="project" value="TreeGrafter"/>
</dbReference>
<dbReference type="EMBL" id="JWZT01004034">
    <property type="protein sequence ID" value="KII65020.1"/>
    <property type="molecule type" value="Genomic_DNA"/>
</dbReference>
<evidence type="ECO:0000256" key="10">
    <source>
        <dbReference type="ARBA" id="ARBA00022840"/>
    </source>
</evidence>
<keyword evidence="12" id="KW-0324">Glycolysis</keyword>
<evidence type="ECO:0000259" key="14">
    <source>
        <dbReference type="Pfam" id="PF00365"/>
    </source>
</evidence>
<dbReference type="PANTHER" id="PTHR13697">
    <property type="entry name" value="PHOSPHOFRUCTOKINASE"/>
    <property type="match status" value="1"/>
</dbReference>
<evidence type="ECO:0000313" key="15">
    <source>
        <dbReference type="EMBL" id="KII65020.1"/>
    </source>
</evidence>
<dbReference type="GO" id="GO:0006002">
    <property type="term" value="P:fructose 6-phosphate metabolic process"/>
    <property type="evidence" value="ECO:0007669"/>
    <property type="project" value="InterPro"/>
</dbReference>
<dbReference type="GO" id="GO:0003872">
    <property type="term" value="F:6-phosphofructokinase activity"/>
    <property type="evidence" value="ECO:0007669"/>
    <property type="project" value="UniProtKB-EC"/>
</dbReference>
<dbReference type="Pfam" id="PF00365">
    <property type="entry name" value="PFK"/>
    <property type="match status" value="1"/>
</dbReference>
<sequence length="418" mass="46381">MRYLSHFCFFIIAGLKDEKGQPAGEIISSKNKNVTVKTSPFYKRDIDHKKCANKPAVNIRLAEIYQHIVISLANNALELREKCGQAKQRRRAMKIGIVISGGDVSGINNFIFQIARLANADITIFNGGIPGLLDKNHQEVAWRDLVDFSIASIPIITSGRTSRRLLRSEYETIAKKIKSLRIDVLIMAGGDGSLQFLNTLSEFDINCFGVGMTIDNDVYGSDYTIGFSTACEQIIKEVSRLRNTGRALPGRVFMVEILGGYCGELTLQSAIKSNADIALIPESQLPLETLAERVKHKLTQQNSVVILCSEGYTREYSPGFQGAIDTMIKQLEPQIGVRIRKTIVGYGLRNGDPTCEEIYQGTIMASEVVRCIQSGMKNKAIIINASNKPIPIDLISMKKRLVDTEGHHYKLAKQLNII</sequence>
<keyword evidence="5" id="KW-0963">Cytoplasm</keyword>
<dbReference type="AlphaFoldDB" id="A0A0C2MKW8"/>
<evidence type="ECO:0000256" key="8">
    <source>
        <dbReference type="ARBA" id="ARBA00022741"/>
    </source>
</evidence>
<evidence type="ECO:0000256" key="2">
    <source>
        <dbReference type="ARBA" id="ARBA00004496"/>
    </source>
</evidence>
<organism evidence="15 16">
    <name type="scientific">Thelohanellus kitauei</name>
    <name type="common">Myxosporean</name>
    <dbReference type="NCBI Taxonomy" id="669202"/>
    <lineage>
        <taxon>Eukaryota</taxon>
        <taxon>Metazoa</taxon>
        <taxon>Cnidaria</taxon>
        <taxon>Myxozoa</taxon>
        <taxon>Myxosporea</taxon>
        <taxon>Bivalvulida</taxon>
        <taxon>Platysporina</taxon>
        <taxon>Myxobolidae</taxon>
        <taxon>Thelohanellus</taxon>
    </lineage>
</organism>
<dbReference type="OrthoDB" id="10256729at2759"/>
<dbReference type="PRINTS" id="PR00476">
    <property type="entry name" value="PHFRCTKINASE"/>
</dbReference>
<evidence type="ECO:0000256" key="12">
    <source>
        <dbReference type="ARBA" id="ARBA00023152"/>
    </source>
</evidence>
<keyword evidence="8" id="KW-0547">Nucleotide-binding</keyword>
<keyword evidence="9 15" id="KW-0418">Kinase</keyword>
<dbReference type="InterPro" id="IPR022953">
    <property type="entry name" value="ATP_PFK"/>
</dbReference>
<evidence type="ECO:0000256" key="3">
    <source>
        <dbReference type="ARBA" id="ARBA00004679"/>
    </source>
</evidence>
<comment type="cofactor">
    <cofactor evidence="1">
        <name>Mg(2+)</name>
        <dbReference type="ChEBI" id="CHEBI:18420"/>
    </cofactor>
</comment>
<gene>
    <name evidence="15" type="ORF">RF11_03117</name>
</gene>
<dbReference type="GO" id="GO:0048029">
    <property type="term" value="F:monosaccharide binding"/>
    <property type="evidence" value="ECO:0007669"/>
    <property type="project" value="TreeGrafter"/>
</dbReference>
<dbReference type="Gene3D" id="3.40.50.450">
    <property type="match status" value="1"/>
</dbReference>
<keyword evidence="6" id="KW-0808">Transferase</keyword>
<comment type="pathway">
    <text evidence="3">Carbohydrate degradation; glycolysis; D-glyceraldehyde 3-phosphate and glycerone phosphate from D-glucose: step 3/4.</text>
</comment>
<dbReference type="EC" id="2.7.1.11" evidence="4"/>